<dbReference type="PANTHER" id="PTHR35923:SF2">
    <property type="entry name" value="ENDOGLUCANASE"/>
    <property type="match status" value="1"/>
</dbReference>
<evidence type="ECO:0000256" key="4">
    <source>
        <dbReference type="ARBA" id="ARBA00023001"/>
    </source>
</evidence>
<comment type="catalytic activity">
    <reaction evidence="1">
        <text>Endohydrolysis of (1-&gt;4)-beta-D-glucosidic linkages in cellulose, lichenin and cereal beta-D-glucans.</text>
        <dbReference type="EC" id="3.2.1.4"/>
    </reaction>
</comment>
<keyword evidence="7" id="KW-0624">Polysaccharide degradation</keyword>
<dbReference type="Proteomes" id="UP000254554">
    <property type="component" value="Unassembled WGS sequence"/>
</dbReference>
<dbReference type="PANTHER" id="PTHR35923">
    <property type="entry name" value="MAJOR EXTRACELLULAR ENDOGLUCANASE"/>
    <property type="match status" value="1"/>
</dbReference>
<evidence type="ECO:0000313" key="10">
    <source>
        <dbReference type="EMBL" id="STO20979.1"/>
    </source>
</evidence>
<keyword evidence="11" id="KW-1185">Reference proteome</keyword>
<evidence type="ECO:0000259" key="9">
    <source>
        <dbReference type="Pfam" id="PF00150"/>
    </source>
</evidence>
<dbReference type="InterPro" id="IPR017853">
    <property type="entry name" value="GH"/>
</dbReference>
<dbReference type="EC" id="3.2.1.4" evidence="2"/>
<dbReference type="AlphaFoldDB" id="A0A377G8M2"/>
<evidence type="ECO:0000256" key="7">
    <source>
        <dbReference type="ARBA" id="ARBA00023326"/>
    </source>
</evidence>
<evidence type="ECO:0000256" key="1">
    <source>
        <dbReference type="ARBA" id="ARBA00000966"/>
    </source>
</evidence>
<dbReference type="EMBL" id="UGGT01000001">
    <property type="protein sequence ID" value="STO20979.1"/>
    <property type="molecule type" value="Genomic_DNA"/>
</dbReference>
<gene>
    <name evidence="10" type="ORF">NCTC11370_01040</name>
</gene>
<sequence length="807" mass="87192">MFLKKYSRLVSLTALLFFTASQSIWAFNTKDGNIYDANGNQISIDGIAWIGFQDSNFLGGLWNVPFNPIGTQNGVIQLLTSPWNVPGSNIPSMDKGVSFKTIRLPIQPGIWGNAATVQQSPFDFAVTDINNPEAGNGPFCDWTKGADASSHCIQAKSAPDLLTATINEFNKQNILVMLDVHHRPGLGDSYRDGTVVAADYSLKNYHDDLANFVKNAPANLLGIDIYNEPHQLFWYQDNTQTTPVQPAWIKVIAAAATAAYDSNQSVLLFVEGPGGTAGNDPYDPVYSNTSTICLPSSTKIDNTSVISVTTDSSRCPAANPLRVTNIGSNWGENFRSLLDPMQSINGVGGFDVATFRTQLIQAIQTNNFSDTDPNVIADWLLGTNNDGNQGHLVFAPHLYGAQVAGWQSDANDSPIRFDWNFGFLLNSGFPFVIGELGYDVQIPASGGEDFFLDSVAPYLIDKKINHNLFFWTFNNADYPVGLRASDSDLSLFAWKEQDLHNLFYAILPVQQYGTLCVKVPAPTGYTGTQFPVITATAGNNSYKFNLTAFNTLTCLNNVVTGTYSLSGSTISNSDGINYVPESTVTGIVSQNTETDVTVNYMEEPTGNLNISISGNSDCPINSEQVFTVTYSSGSSTHSVQVTGTLPKNVTLPVGNYSINVTPLQLPNTQCMAKFNSTVSISANTTQQEFIQYSVVANNDCSINAQCSTWGTPQDSWSGSSCNLYINTKSAMTNPAVFSIVAKGITAVTSVWNATATFQNETIVMTLTDAVYIPNIGFNANGVISLPSQAMLTTNGQTYTCPVTAAIH</sequence>
<evidence type="ECO:0000256" key="2">
    <source>
        <dbReference type="ARBA" id="ARBA00012601"/>
    </source>
</evidence>
<evidence type="ECO:0000256" key="5">
    <source>
        <dbReference type="ARBA" id="ARBA00023277"/>
    </source>
</evidence>
<accession>A0A377G8M2</accession>
<dbReference type="Pfam" id="PF00150">
    <property type="entry name" value="Cellulase"/>
    <property type="match status" value="1"/>
</dbReference>
<feature type="domain" description="Glycoside hydrolase family 5" evidence="9">
    <location>
        <begin position="156"/>
        <end position="439"/>
    </location>
</feature>
<dbReference type="GO" id="GO:0008810">
    <property type="term" value="F:cellulase activity"/>
    <property type="evidence" value="ECO:0007669"/>
    <property type="project" value="UniProtKB-EC"/>
</dbReference>
<reference evidence="10 11" key="1">
    <citation type="submission" date="2018-06" db="EMBL/GenBank/DDBJ databases">
        <authorList>
            <consortium name="Pathogen Informatics"/>
            <person name="Doyle S."/>
        </authorList>
    </citation>
    <scope>NUCLEOTIDE SEQUENCE [LARGE SCALE GENOMIC DNA]</scope>
    <source>
        <strain evidence="10 11">NCTC11370</strain>
    </source>
</reference>
<feature type="signal peptide" evidence="8">
    <location>
        <begin position="1"/>
        <end position="26"/>
    </location>
</feature>
<feature type="chain" id="PRO_5016622777" description="cellulase" evidence="8">
    <location>
        <begin position="27"/>
        <end position="807"/>
    </location>
</feature>
<keyword evidence="4" id="KW-0136">Cellulose degradation</keyword>
<evidence type="ECO:0000256" key="8">
    <source>
        <dbReference type="SAM" id="SignalP"/>
    </source>
</evidence>
<dbReference type="STRING" id="1094715.GCA_000236165_01381"/>
<keyword evidence="8" id="KW-0732">Signal</keyword>
<evidence type="ECO:0000256" key="6">
    <source>
        <dbReference type="ARBA" id="ARBA00023295"/>
    </source>
</evidence>
<dbReference type="Gene3D" id="3.20.20.80">
    <property type="entry name" value="Glycosidases"/>
    <property type="match status" value="1"/>
</dbReference>
<dbReference type="InterPro" id="IPR001547">
    <property type="entry name" value="Glyco_hydro_5"/>
</dbReference>
<dbReference type="GO" id="GO:0030245">
    <property type="term" value="P:cellulose catabolic process"/>
    <property type="evidence" value="ECO:0007669"/>
    <property type="project" value="UniProtKB-KW"/>
</dbReference>
<name>A0A377G8M2_9GAMM</name>
<evidence type="ECO:0000313" key="11">
    <source>
        <dbReference type="Proteomes" id="UP000254554"/>
    </source>
</evidence>
<keyword evidence="3 10" id="KW-0378">Hydrolase</keyword>
<protein>
    <recommendedName>
        <fullName evidence="2">cellulase</fullName>
        <ecNumber evidence="2">3.2.1.4</ecNumber>
    </recommendedName>
</protein>
<evidence type="ECO:0000256" key="3">
    <source>
        <dbReference type="ARBA" id="ARBA00022801"/>
    </source>
</evidence>
<organism evidence="10 11">
    <name type="scientific">Fluoribacter dumoffii</name>
    <dbReference type="NCBI Taxonomy" id="463"/>
    <lineage>
        <taxon>Bacteria</taxon>
        <taxon>Pseudomonadati</taxon>
        <taxon>Pseudomonadota</taxon>
        <taxon>Gammaproteobacteria</taxon>
        <taxon>Legionellales</taxon>
        <taxon>Legionellaceae</taxon>
        <taxon>Fluoribacter</taxon>
    </lineage>
</organism>
<dbReference type="GeneID" id="93292356"/>
<keyword evidence="5" id="KW-0119">Carbohydrate metabolism</keyword>
<dbReference type="OrthoDB" id="1153097at2"/>
<proteinExistence type="predicted"/>
<keyword evidence="6" id="KW-0326">Glycosidase</keyword>
<dbReference type="RefSeq" id="WP_010653263.1">
    <property type="nucleotide sequence ID" value="NZ_JAPHPR010000001.1"/>
</dbReference>
<dbReference type="SUPFAM" id="SSF51445">
    <property type="entry name" value="(Trans)glycosidases"/>
    <property type="match status" value="1"/>
</dbReference>